<dbReference type="PANTHER" id="PTHR39184">
    <property type="match status" value="1"/>
</dbReference>
<dbReference type="NCBIfam" id="TIGR01547">
    <property type="entry name" value="phage_term_2"/>
    <property type="match status" value="1"/>
</dbReference>
<dbReference type="Gene3D" id="3.30.420.280">
    <property type="match status" value="1"/>
</dbReference>
<dbReference type="Pfam" id="PF04466">
    <property type="entry name" value="Terminase_3"/>
    <property type="match status" value="1"/>
</dbReference>
<evidence type="ECO:0000259" key="1">
    <source>
        <dbReference type="Pfam" id="PF04466"/>
    </source>
</evidence>
<reference evidence="2 3" key="1">
    <citation type="submission" date="2018-03" db="EMBL/GenBank/DDBJ databases">
        <authorList>
            <person name="Keele B.F."/>
        </authorList>
    </citation>
    <scope>NUCLEOTIDE SEQUENCE [LARGE SCALE GENOMIC DNA]</scope>
    <source>
        <strain evidence="2 3">AU19729</strain>
    </source>
</reference>
<dbReference type="Gene3D" id="3.40.50.300">
    <property type="entry name" value="P-loop containing nucleotide triphosphate hydrolases"/>
    <property type="match status" value="1"/>
</dbReference>
<proteinExistence type="predicted"/>
<comment type="caution">
    <text evidence="2">The sequence shown here is derived from an EMBL/GenBank/DDBJ whole genome shotgun (WGS) entry which is preliminary data.</text>
</comment>
<name>A0A2S9MYM0_9BURK</name>
<gene>
    <name evidence="2" type="ORF">C6Q15_04095</name>
</gene>
<evidence type="ECO:0000313" key="3">
    <source>
        <dbReference type="Proteomes" id="UP000238982"/>
    </source>
</evidence>
<accession>A0A2S9MYM0</accession>
<sequence>MSSALKNKIEALEKVLANKKQANTKKHFRIGVFKSSSTPELIGVVDIEGKPLEGTEFDTSITEDFLPLLDKKYRFVSMRGGRGSGKSVTVAKILILLAYHKPLKILCFREVQNSIKDSVYQSLQDLIQELGLSHAFSSTLNEIRCNNGSVFIFKGLSDQTVESIKSFQGIDLCWGEEAAGLTERSLNILIPTIRAEGSRFYFTWNPSLDTDAVYQRYVLNTREDVKDVAVNWNHNPWFPTVLDVERRADKARIPEDLYKNIWEGEILPAQVGAVYFRELSKAYEEERVTKLRIDPKLPVHAIWDLGWADQTAIILVQKIYSDARIVGYIESNRKTLSEYNNELREWGNKHQVNWGTCYLPHDGAHRDFKTGQSAQEIMQAFGWRVEITPTMTIEAGIRAAKQMFGNVIFDRDSTTLLLENLKRYHYAERPDGSLGKPVHDNYSHGADAFRYLAVNIESLQSSNQTSSWGKPINYKNTTVFDRR</sequence>
<dbReference type="InterPro" id="IPR027417">
    <property type="entry name" value="P-loop_NTPase"/>
</dbReference>
<feature type="domain" description="Phage terminase large subunit N-terminal" evidence="1">
    <location>
        <begin position="78"/>
        <end position="265"/>
    </location>
</feature>
<dbReference type="EMBL" id="PVGH01000025">
    <property type="protein sequence ID" value="PRF64867.1"/>
    <property type="molecule type" value="Genomic_DNA"/>
</dbReference>
<dbReference type="InterPro" id="IPR006437">
    <property type="entry name" value="Phage_terminase_lsu"/>
</dbReference>
<dbReference type="Proteomes" id="UP000238982">
    <property type="component" value="Unassembled WGS sequence"/>
</dbReference>
<dbReference type="RefSeq" id="WP_105798591.1">
    <property type="nucleotide sequence ID" value="NZ_PVGH01000025.1"/>
</dbReference>
<dbReference type="InterPro" id="IPR052380">
    <property type="entry name" value="Viral_DNA_packaging_terminase"/>
</dbReference>
<dbReference type="InterPro" id="IPR035412">
    <property type="entry name" value="Terminase_L_N"/>
</dbReference>
<evidence type="ECO:0000313" key="2">
    <source>
        <dbReference type="EMBL" id="PRF64867.1"/>
    </source>
</evidence>
<organism evidence="2 3">
    <name type="scientific">Burkholderia multivorans</name>
    <dbReference type="NCBI Taxonomy" id="87883"/>
    <lineage>
        <taxon>Bacteria</taxon>
        <taxon>Pseudomonadati</taxon>
        <taxon>Pseudomonadota</taxon>
        <taxon>Betaproteobacteria</taxon>
        <taxon>Burkholderiales</taxon>
        <taxon>Burkholderiaceae</taxon>
        <taxon>Burkholderia</taxon>
        <taxon>Burkholderia cepacia complex</taxon>
    </lineage>
</organism>
<dbReference type="AlphaFoldDB" id="A0A2S9MYM0"/>
<dbReference type="PANTHER" id="PTHR39184:SF1">
    <property type="entry name" value="PBSX PHAGE TERMINASE LARGE SUBUNIT"/>
    <property type="match status" value="1"/>
</dbReference>
<protein>
    <submittedName>
        <fullName evidence="2">PBSX family phage terminase large subunit</fullName>
    </submittedName>
</protein>